<evidence type="ECO:0000256" key="9">
    <source>
        <dbReference type="RuleBase" id="RU003370"/>
    </source>
</evidence>
<dbReference type="GO" id="GO:0036440">
    <property type="term" value="F:citrate synthase activity"/>
    <property type="evidence" value="ECO:0007669"/>
    <property type="project" value="UniProtKB-EC"/>
</dbReference>
<dbReference type="RefSeq" id="WP_110573449.1">
    <property type="nucleotide sequence ID" value="NZ_PIPV01000002.1"/>
</dbReference>
<keyword evidence="11" id="KW-0012">Acyltransferase</keyword>
<evidence type="ECO:0000256" key="2">
    <source>
        <dbReference type="ARBA" id="ARBA00010566"/>
    </source>
</evidence>
<organism evidence="11 12">
    <name type="scientific">Idiomarina fontislapidosi</name>
    <dbReference type="NCBI Taxonomy" id="263723"/>
    <lineage>
        <taxon>Bacteria</taxon>
        <taxon>Pseudomonadati</taxon>
        <taxon>Pseudomonadota</taxon>
        <taxon>Gammaproteobacteria</taxon>
        <taxon>Alteromonadales</taxon>
        <taxon>Idiomarinaceae</taxon>
        <taxon>Idiomarina</taxon>
    </lineage>
</organism>
<dbReference type="AlphaFoldDB" id="A0A432Y928"/>
<dbReference type="InterPro" id="IPR016142">
    <property type="entry name" value="Citrate_synth-like_lrg_a-sub"/>
</dbReference>
<evidence type="ECO:0000256" key="3">
    <source>
        <dbReference type="ARBA" id="ARBA00022532"/>
    </source>
</evidence>
<feature type="active site" evidence="8">
    <location>
        <position position="362"/>
    </location>
</feature>
<dbReference type="PANTHER" id="PTHR42871:SF1">
    <property type="entry name" value="CITRATE SYNTHASE"/>
    <property type="match status" value="1"/>
</dbReference>
<dbReference type="Pfam" id="PF00285">
    <property type="entry name" value="Citrate_synt"/>
    <property type="match status" value="1"/>
</dbReference>
<comment type="similarity">
    <text evidence="2 7 10">Belongs to the citrate synthase family.</text>
</comment>
<dbReference type="PIRSF" id="PIRSF001369">
    <property type="entry name" value="Citrate_synth"/>
    <property type="match status" value="1"/>
</dbReference>
<dbReference type="NCBIfam" id="TIGR01798">
    <property type="entry name" value="cit_synth_I"/>
    <property type="match status" value="1"/>
</dbReference>
<dbReference type="GO" id="GO:0005737">
    <property type="term" value="C:cytoplasm"/>
    <property type="evidence" value="ECO:0007669"/>
    <property type="project" value="InterPro"/>
</dbReference>
<name>A0A432Y928_9GAMM</name>
<dbReference type="GO" id="GO:0006099">
    <property type="term" value="P:tricarboxylic acid cycle"/>
    <property type="evidence" value="ECO:0007669"/>
    <property type="project" value="UniProtKB-UniRule"/>
</dbReference>
<dbReference type="InterPro" id="IPR002020">
    <property type="entry name" value="Citrate_synthase"/>
</dbReference>
<dbReference type="PANTHER" id="PTHR42871">
    <property type="entry name" value="CITRATE SYNTHASE"/>
    <property type="match status" value="1"/>
</dbReference>
<evidence type="ECO:0000256" key="4">
    <source>
        <dbReference type="ARBA" id="ARBA00022679"/>
    </source>
</evidence>
<evidence type="ECO:0000313" key="12">
    <source>
        <dbReference type="Proteomes" id="UP000287330"/>
    </source>
</evidence>
<dbReference type="InterPro" id="IPR024176">
    <property type="entry name" value="Citrate_synthase_bac-typ"/>
</dbReference>
<dbReference type="CDD" id="cd06114">
    <property type="entry name" value="EcCS_like"/>
    <property type="match status" value="1"/>
</dbReference>
<dbReference type="Gene3D" id="1.10.580.10">
    <property type="entry name" value="Citrate Synthase, domain 1"/>
    <property type="match status" value="1"/>
</dbReference>
<dbReference type="EMBL" id="PIPV01000002">
    <property type="protein sequence ID" value="RUO57480.1"/>
    <property type="molecule type" value="Genomic_DNA"/>
</dbReference>
<keyword evidence="4 7" id="KW-0808">Transferase</keyword>
<reference evidence="12" key="1">
    <citation type="journal article" date="2018" name="Front. Microbiol.">
        <title>Genome-Based Analysis Reveals the Taxonomy and Diversity of the Family Idiomarinaceae.</title>
        <authorList>
            <person name="Liu Y."/>
            <person name="Lai Q."/>
            <person name="Shao Z."/>
        </authorList>
    </citation>
    <scope>NUCLEOTIDE SEQUENCE [LARGE SCALE GENOMIC DNA]</scope>
    <source>
        <strain evidence="12">F23</strain>
    </source>
</reference>
<proteinExistence type="inferred from homology"/>
<dbReference type="PRINTS" id="PR00143">
    <property type="entry name" value="CITRTSNTHASE"/>
</dbReference>
<dbReference type="Gene3D" id="1.10.230.10">
    <property type="entry name" value="Cytochrome P450-Terp, domain 2"/>
    <property type="match status" value="1"/>
</dbReference>
<dbReference type="InterPro" id="IPR016143">
    <property type="entry name" value="Citrate_synth-like_sm_a-sub"/>
</dbReference>
<evidence type="ECO:0000256" key="1">
    <source>
        <dbReference type="ARBA" id="ARBA00004751"/>
    </source>
</evidence>
<accession>A0A432Y928</accession>
<sequence length="426" mass="47802">MADRKATLQIDGQSIELPVLSPSAGKDVIDVRSLGKHGYFTFDPGFLATGSCESKITYIDGENGVLLHRGYPIGDLATQADYLEVCYMLLHGEAPDEKQYQDFRKTITKHTMVHQGLHNFFNGFRRDAHPMAMLCAVTGALSSFYHDDLDIHDADQRLRSAYRLIAKIPTIAAMAYKFSIGQPFVYPRNDLGYAENFLNMMFSVPAEDYEISPAVAKAMDRIFILHADHEQNASTSTVRLAGSSGANPYACIASGVASLWGPAHGGANEACLRMLAEIGSVENIPKYIEKAKDKNDPFRLMGFGHRVYKNMDPRATVMRESCHEVLKELNRDDPLLDVAMELERIALEDEYFVEKKLFPNVDFYSGIVLKAIGIPTNMFTVIFALSRTVGWVSHWHEMMSEESQKIGRPRQLYTGHTQRDFSPIKK</sequence>
<evidence type="ECO:0000256" key="7">
    <source>
        <dbReference type="PIRNR" id="PIRNR001369"/>
    </source>
</evidence>
<dbReference type="InterPro" id="IPR010953">
    <property type="entry name" value="Citrate_synthase_typ-I"/>
</dbReference>
<dbReference type="Proteomes" id="UP000287330">
    <property type="component" value="Unassembled WGS sequence"/>
</dbReference>
<comment type="catalytic activity">
    <reaction evidence="5 9">
        <text>oxaloacetate + acetyl-CoA + H2O = citrate + CoA + H(+)</text>
        <dbReference type="Rhea" id="RHEA:16845"/>
        <dbReference type="ChEBI" id="CHEBI:15377"/>
        <dbReference type="ChEBI" id="CHEBI:15378"/>
        <dbReference type="ChEBI" id="CHEBI:16452"/>
        <dbReference type="ChEBI" id="CHEBI:16947"/>
        <dbReference type="ChEBI" id="CHEBI:57287"/>
        <dbReference type="ChEBI" id="CHEBI:57288"/>
        <dbReference type="EC" id="2.3.3.16"/>
    </reaction>
</comment>
<gene>
    <name evidence="11" type="primary">gltA</name>
    <name evidence="11" type="ORF">CWE25_03180</name>
</gene>
<dbReference type="InterPro" id="IPR019810">
    <property type="entry name" value="Citrate_synthase_AS"/>
</dbReference>
<feature type="active site" evidence="8">
    <location>
        <position position="305"/>
    </location>
</feature>
<evidence type="ECO:0000256" key="8">
    <source>
        <dbReference type="PIRSR" id="PIRSR001369-1"/>
    </source>
</evidence>
<evidence type="ECO:0000256" key="10">
    <source>
        <dbReference type="RuleBase" id="RU003406"/>
    </source>
</evidence>
<evidence type="ECO:0000256" key="5">
    <source>
        <dbReference type="ARBA" id="ARBA00049288"/>
    </source>
</evidence>
<evidence type="ECO:0000313" key="11">
    <source>
        <dbReference type="EMBL" id="RUO57480.1"/>
    </source>
</evidence>
<dbReference type="UniPathway" id="UPA00223">
    <property type="reaction ID" value="UER00717"/>
</dbReference>
<evidence type="ECO:0000256" key="6">
    <source>
        <dbReference type="NCBIfam" id="TIGR01798"/>
    </source>
</evidence>
<keyword evidence="12" id="KW-1185">Reference proteome</keyword>
<dbReference type="SUPFAM" id="SSF48256">
    <property type="entry name" value="Citrate synthase"/>
    <property type="match status" value="1"/>
</dbReference>
<dbReference type="FunFam" id="1.10.230.10:FF:000002">
    <property type="entry name" value="Citrate synthase"/>
    <property type="match status" value="1"/>
</dbReference>
<dbReference type="InterPro" id="IPR036969">
    <property type="entry name" value="Citrate_synthase_sf"/>
</dbReference>
<protein>
    <recommendedName>
        <fullName evidence="6 7">Citrate synthase</fullName>
    </recommendedName>
</protein>
<comment type="pathway">
    <text evidence="1 9">Carbohydrate metabolism; tricarboxylic acid cycle; isocitrate from oxaloacetate: step 1/2.</text>
</comment>
<keyword evidence="3 9" id="KW-0816">Tricarboxylic acid cycle</keyword>
<dbReference type="OrthoDB" id="9800864at2"/>
<comment type="caution">
    <text evidence="11">The sequence shown here is derived from an EMBL/GenBank/DDBJ whole genome shotgun (WGS) entry which is preliminary data.</text>
</comment>
<dbReference type="Gene3D" id="2.20.28.60">
    <property type="match status" value="1"/>
</dbReference>
<dbReference type="PROSITE" id="PS00480">
    <property type="entry name" value="CITRATE_SYNTHASE"/>
    <property type="match status" value="1"/>
</dbReference>
<dbReference type="NCBIfam" id="NF004126">
    <property type="entry name" value="PRK05614.1"/>
    <property type="match status" value="1"/>
</dbReference>